<keyword evidence="2" id="KW-0378">Hydrolase</keyword>
<evidence type="ECO:0000256" key="2">
    <source>
        <dbReference type="ARBA" id="ARBA00022801"/>
    </source>
</evidence>
<evidence type="ECO:0000259" key="7">
    <source>
        <dbReference type="Pfam" id="PF01095"/>
    </source>
</evidence>
<dbReference type="Proteomes" id="UP001153555">
    <property type="component" value="Unassembled WGS sequence"/>
</dbReference>
<keyword evidence="6" id="KW-0472">Membrane</keyword>
<keyword evidence="9" id="KW-1185">Reference proteome</keyword>
<dbReference type="GO" id="GO:0030599">
    <property type="term" value="F:pectinesterase activity"/>
    <property type="evidence" value="ECO:0007669"/>
    <property type="project" value="UniProtKB-EC"/>
</dbReference>
<organism evidence="8 9">
    <name type="scientific">Striga hermonthica</name>
    <name type="common">Purple witchweed</name>
    <name type="synonym">Buchnera hermonthica</name>
    <dbReference type="NCBI Taxonomy" id="68872"/>
    <lineage>
        <taxon>Eukaryota</taxon>
        <taxon>Viridiplantae</taxon>
        <taxon>Streptophyta</taxon>
        <taxon>Embryophyta</taxon>
        <taxon>Tracheophyta</taxon>
        <taxon>Spermatophyta</taxon>
        <taxon>Magnoliopsida</taxon>
        <taxon>eudicotyledons</taxon>
        <taxon>Gunneridae</taxon>
        <taxon>Pentapetalae</taxon>
        <taxon>asterids</taxon>
        <taxon>lamiids</taxon>
        <taxon>Lamiales</taxon>
        <taxon>Orobanchaceae</taxon>
        <taxon>Buchnereae</taxon>
        <taxon>Striga</taxon>
    </lineage>
</organism>
<reference evidence="8" key="1">
    <citation type="submission" date="2019-12" db="EMBL/GenBank/DDBJ databases">
        <authorList>
            <person name="Scholes J."/>
        </authorList>
    </citation>
    <scope>NUCLEOTIDE SEQUENCE</scope>
</reference>
<evidence type="ECO:0000256" key="5">
    <source>
        <dbReference type="ARBA" id="ARBA00047928"/>
    </source>
</evidence>
<sequence length="413" mass="45734">MASDIGSTSQHPLFVDIEMVEMGTPPRHSFDTHASIETVGTSVETVGTSAVTHETDFSFGAPNYWTWRRILMAIALVGLIAVVAITAILFLVLRQDHLKTHKLHPHPECQLSLTVSQDGKSNFTTISDALDACPSSNSSSFKICILVRAGEYNEKLNIADEKMYVMLIGEGAEKTIITSNSSLVVGTSILPSATLTILGEGFIAQDLTIENKNEYGLAVENFGDKTVFFQCTLKAFNATLHMEGIRQFYQSCTFHGKTSLVSGFADSFFQRCEFFSMKSYPQDRTFFFTQTPPRPSHYYIFIFHICSFHVVPKFNNTFRTTYLGGDFGDFGNVVVLQSSLDSSIGGYYLGGPPPNTCLYKIYENTRNGEPIKNIPSYILSLPSVESAAEFSLRGFMDVNNWIPPGIDYDLGSD</sequence>
<dbReference type="InterPro" id="IPR011050">
    <property type="entry name" value="Pectin_lyase_fold/virulence"/>
</dbReference>
<comment type="caution">
    <text evidence="8">The sequence shown here is derived from an EMBL/GenBank/DDBJ whole genome shotgun (WGS) entry which is preliminary data.</text>
</comment>
<name>A0A9N7NBU7_STRHE</name>
<gene>
    <name evidence="8" type="ORF">SHERM_01977</name>
</gene>
<comment type="pathway">
    <text evidence="1">Glycan metabolism; pectin degradation; 2-dehydro-3-deoxy-D-gluconate from pectin: step 1/5.</text>
</comment>
<evidence type="ECO:0000256" key="1">
    <source>
        <dbReference type="ARBA" id="ARBA00005184"/>
    </source>
</evidence>
<feature type="transmembrane region" description="Helical" evidence="6">
    <location>
        <begin position="70"/>
        <end position="93"/>
    </location>
</feature>
<dbReference type="EMBL" id="CACSLK010027624">
    <property type="protein sequence ID" value="CAA0826782.1"/>
    <property type="molecule type" value="Genomic_DNA"/>
</dbReference>
<dbReference type="GO" id="GO:0042545">
    <property type="term" value="P:cell wall modification"/>
    <property type="evidence" value="ECO:0007669"/>
    <property type="project" value="InterPro"/>
</dbReference>
<dbReference type="Gene3D" id="2.160.20.10">
    <property type="entry name" value="Single-stranded right-handed beta-helix, Pectin lyase-like"/>
    <property type="match status" value="1"/>
</dbReference>
<evidence type="ECO:0000256" key="3">
    <source>
        <dbReference type="ARBA" id="ARBA00023085"/>
    </source>
</evidence>
<dbReference type="Pfam" id="PF01095">
    <property type="entry name" value="Pectinesterase"/>
    <property type="match status" value="1"/>
</dbReference>
<keyword evidence="4" id="KW-0961">Cell wall biogenesis/degradation</keyword>
<dbReference type="InterPro" id="IPR012334">
    <property type="entry name" value="Pectin_lyas_fold"/>
</dbReference>
<evidence type="ECO:0000313" key="9">
    <source>
        <dbReference type="Proteomes" id="UP001153555"/>
    </source>
</evidence>
<comment type="catalytic activity">
    <reaction evidence="5">
        <text>[(1-&gt;4)-alpha-D-galacturonosyl methyl ester](n) + n H2O = [(1-&gt;4)-alpha-D-galacturonosyl](n) + n methanol + n H(+)</text>
        <dbReference type="Rhea" id="RHEA:22380"/>
        <dbReference type="Rhea" id="RHEA-COMP:14570"/>
        <dbReference type="Rhea" id="RHEA-COMP:14573"/>
        <dbReference type="ChEBI" id="CHEBI:15377"/>
        <dbReference type="ChEBI" id="CHEBI:15378"/>
        <dbReference type="ChEBI" id="CHEBI:17790"/>
        <dbReference type="ChEBI" id="CHEBI:140522"/>
        <dbReference type="ChEBI" id="CHEBI:140523"/>
        <dbReference type="EC" id="3.1.1.11"/>
    </reaction>
</comment>
<evidence type="ECO:0000256" key="4">
    <source>
        <dbReference type="ARBA" id="ARBA00023316"/>
    </source>
</evidence>
<dbReference type="InterPro" id="IPR000070">
    <property type="entry name" value="Pectinesterase_cat"/>
</dbReference>
<dbReference type="SUPFAM" id="SSF51126">
    <property type="entry name" value="Pectin lyase-like"/>
    <property type="match status" value="1"/>
</dbReference>
<protein>
    <submittedName>
        <fullName evidence="8">Probable pectinesterase/pectinesterase inhibitor 17</fullName>
    </submittedName>
</protein>
<proteinExistence type="predicted"/>
<evidence type="ECO:0000313" key="8">
    <source>
        <dbReference type="EMBL" id="CAA0826782.1"/>
    </source>
</evidence>
<accession>A0A9N7NBU7</accession>
<keyword evidence="6" id="KW-1133">Transmembrane helix</keyword>
<dbReference type="AlphaFoldDB" id="A0A9N7NBU7"/>
<dbReference type="OrthoDB" id="913299at2759"/>
<evidence type="ECO:0000256" key="6">
    <source>
        <dbReference type="SAM" id="Phobius"/>
    </source>
</evidence>
<keyword evidence="3" id="KW-0063">Aspartyl esterase</keyword>
<dbReference type="PANTHER" id="PTHR31707">
    <property type="entry name" value="PECTINESTERASE"/>
    <property type="match status" value="1"/>
</dbReference>
<feature type="domain" description="Pectinesterase catalytic" evidence="7">
    <location>
        <begin position="113"/>
        <end position="373"/>
    </location>
</feature>
<keyword evidence="6" id="KW-0812">Transmembrane</keyword>